<dbReference type="KEGG" id="fcy:FRACYDRAFT_245885"/>
<accession>A0A1E7EZW0</accession>
<proteinExistence type="predicted"/>
<protein>
    <submittedName>
        <fullName evidence="1">Uncharacterized protein</fullName>
    </submittedName>
</protein>
<dbReference type="Proteomes" id="UP000095751">
    <property type="component" value="Unassembled WGS sequence"/>
</dbReference>
<evidence type="ECO:0000313" key="2">
    <source>
        <dbReference type="Proteomes" id="UP000095751"/>
    </source>
</evidence>
<sequence>MLLFRSRRRNGSNILAVATVSVAITAIAKHFLALTIRETIFVSMSFSLGYDIIQNNRKINNIEKTIEYNNNENESSSMIQSQRSSTSMAASVSAPSKFNSKFNRRIRLLKVFMYGFLLLDPIQNVVTDLLHRSFGGIILIQQLPNIDYIFNASYWALLRMR</sequence>
<organism evidence="1 2">
    <name type="scientific">Fragilariopsis cylindrus CCMP1102</name>
    <dbReference type="NCBI Taxonomy" id="635003"/>
    <lineage>
        <taxon>Eukaryota</taxon>
        <taxon>Sar</taxon>
        <taxon>Stramenopiles</taxon>
        <taxon>Ochrophyta</taxon>
        <taxon>Bacillariophyta</taxon>
        <taxon>Bacillariophyceae</taxon>
        <taxon>Bacillariophycidae</taxon>
        <taxon>Bacillariales</taxon>
        <taxon>Bacillariaceae</taxon>
        <taxon>Fragilariopsis</taxon>
    </lineage>
</organism>
<gene>
    <name evidence="1" type="ORF">FRACYDRAFT_245885</name>
</gene>
<evidence type="ECO:0000313" key="1">
    <source>
        <dbReference type="EMBL" id="OEU11397.1"/>
    </source>
</evidence>
<name>A0A1E7EZW0_9STRA</name>
<dbReference type="InParanoid" id="A0A1E7EZW0"/>
<keyword evidence="2" id="KW-1185">Reference proteome</keyword>
<reference evidence="1 2" key="1">
    <citation type="submission" date="2016-09" db="EMBL/GenBank/DDBJ databases">
        <title>Extensive genetic diversity and differential bi-allelic expression allows diatom success in the polar Southern Ocean.</title>
        <authorList>
            <consortium name="DOE Joint Genome Institute"/>
            <person name="Mock T."/>
            <person name="Otillar R.P."/>
            <person name="Strauss J."/>
            <person name="Dupont C."/>
            <person name="Frickenhaus S."/>
            <person name="Maumus F."/>
            <person name="Mcmullan M."/>
            <person name="Sanges R."/>
            <person name="Schmutz J."/>
            <person name="Toseland A."/>
            <person name="Valas R."/>
            <person name="Veluchamy A."/>
            <person name="Ward B.J."/>
            <person name="Allen A."/>
            <person name="Barry K."/>
            <person name="Falciatore A."/>
            <person name="Ferrante M."/>
            <person name="Fortunato A.E."/>
            <person name="Gloeckner G."/>
            <person name="Gruber A."/>
            <person name="Hipkin R."/>
            <person name="Janech M."/>
            <person name="Kroth P."/>
            <person name="Leese F."/>
            <person name="Lindquist E."/>
            <person name="Lyon B.R."/>
            <person name="Martin J."/>
            <person name="Mayer C."/>
            <person name="Parker M."/>
            <person name="Quesneville H."/>
            <person name="Raymond J."/>
            <person name="Uhlig C."/>
            <person name="Valentin K.U."/>
            <person name="Worden A.Z."/>
            <person name="Armbrust E.V."/>
            <person name="Bowler C."/>
            <person name="Green B."/>
            <person name="Moulton V."/>
            <person name="Van Oosterhout C."/>
            <person name="Grigoriev I."/>
        </authorList>
    </citation>
    <scope>NUCLEOTIDE SEQUENCE [LARGE SCALE GENOMIC DNA]</scope>
    <source>
        <strain evidence="1 2">CCMP1102</strain>
    </source>
</reference>
<dbReference type="EMBL" id="KV784368">
    <property type="protein sequence ID" value="OEU11397.1"/>
    <property type="molecule type" value="Genomic_DNA"/>
</dbReference>
<dbReference type="AlphaFoldDB" id="A0A1E7EZW0"/>